<dbReference type="Proteomes" id="UP000492821">
    <property type="component" value="Unassembled WGS sequence"/>
</dbReference>
<reference evidence="3" key="2">
    <citation type="submission" date="2020-10" db="UniProtKB">
        <authorList>
            <consortium name="WormBaseParasite"/>
        </authorList>
    </citation>
    <scope>IDENTIFICATION</scope>
</reference>
<proteinExistence type="predicted"/>
<sequence length="95" mass="10785">MTVDPWDEEKAVDRVPDTGSSSKQHARFVMDEAAAKKQKKERIKRVATGLPGKRQTSVGPEGNFEKQKPLRRPSKQVDIFYVDHHHEPIPLGRAL</sequence>
<name>A0A7E4VSE6_PANRE</name>
<protein>
    <submittedName>
        <fullName evidence="3">BLVR domain-containing protein</fullName>
    </submittedName>
</protein>
<reference evidence="2" key="1">
    <citation type="journal article" date="2013" name="Genetics">
        <title>The draft genome and transcriptome of Panagrellus redivivus are shaped by the harsh demands of a free-living lifestyle.</title>
        <authorList>
            <person name="Srinivasan J."/>
            <person name="Dillman A.R."/>
            <person name="Macchietto M.G."/>
            <person name="Heikkinen L."/>
            <person name="Lakso M."/>
            <person name="Fracchia K.M."/>
            <person name="Antoshechkin I."/>
            <person name="Mortazavi A."/>
            <person name="Wong G."/>
            <person name="Sternberg P.W."/>
        </authorList>
    </citation>
    <scope>NUCLEOTIDE SEQUENCE [LARGE SCALE GENOMIC DNA]</scope>
    <source>
        <strain evidence="2">MT8872</strain>
    </source>
</reference>
<organism evidence="2 3">
    <name type="scientific">Panagrellus redivivus</name>
    <name type="common">Microworm</name>
    <dbReference type="NCBI Taxonomy" id="6233"/>
    <lineage>
        <taxon>Eukaryota</taxon>
        <taxon>Metazoa</taxon>
        <taxon>Ecdysozoa</taxon>
        <taxon>Nematoda</taxon>
        <taxon>Chromadorea</taxon>
        <taxon>Rhabditida</taxon>
        <taxon>Tylenchina</taxon>
        <taxon>Panagrolaimomorpha</taxon>
        <taxon>Panagrolaimoidea</taxon>
        <taxon>Panagrolaimidae</taxon>
        <taxon>Panagrellus</taxon>
    </lineage>
</organism>
<feature type="compositionally biased region" description="Basic residues" evidence="1">
    <location>
        <begin position="36"/>
        <end position="45"/>
    </location>
</feature>
<accession>A0A7E4VSE6</accession>
<dbReference type="AlphaFoldDB" id="A0A7E4VSE6"/>
<keyword evidence="2" id="KW-1185">Reference proteome</keyword>
<feature type="region of interest" description="Disordered" evidence="1">
    <location>
        <begin position="1"/>
        <end position="72"/>
    </location>
</feature>
<evidence type="ECO:0000313" key="2">
    <source>
        <dbReference type="Proteomes" id="UP000492821"/>
    </source>
</evidence>
<evidence type="ECO:0000256" key="1">
    <source>
        <dbReference type="SAM" id="MobiDB-lite"/>
    </source>
</evidence>
<dbReference type="WBParaSite" id="Pan_g2843.t1">
    <property type="protein sequence ID" value="Pan_g2843.t1"/>
    <property type="gene ID" value="Pan_g2843"/>
</dbReference>
<evidence type="ECO:0000313" key="3">
    <source>
        <dbReference type="WBParaSite" id="Pan_g2843.t1"/>
    </source>
</evidence>